<sequence length="215" mass="23163">MHDGVYSFELAIVSFDIILECSGFVRDPQVLSLRIRVDGYARVVTSSLLYWVIEPHLLNGSRSRWSSILGARYLFRTARYNLSFAEACPAAVVIVSFLLAPGSSARDLWSAEGSGVSSVIHEFPFGLIQSGDSRLELQFGRGSRFDLESRCDLVVRIDRGLTVGPGSMSRLEGFAAWAVPVVPSVAVGPVGKVPVLGSDPIGSTLSTLDGVVLMV</sequence>
<keyword evidence="2" id="KW-1185">Reference proteome</keyword>
<name>A0ABQ7AVB7_BRACR</name>
<dbReference type="EMBL" id="QGKV02001556">
    <property type="protein sequence ID" value="KAF3518325.1"/>
    <property type="molecule type" value="Genomic_DNA"/>
</dbReference>
<organism evidence="1 2">
    <name type="scientific">Brassica cretica</name>
    <name type="common">Mustard</name>
    <dbReference type="NCBI Taxonomy" id="69181"/>
    <lineage>
        <taxon>Eukaryota</taxon>
        <taxon>Viridiplantae</taxon>
        <taxon>Streptophyta</taxon>
        <taxon>Embryophyta</taxon>
        <taxon>Tracheophyta</taxon>
        <taxon>Spermatophyta</taxon>
        <taxon>Magnoliopsida</taxon>
        <taxon>eudicotyledons</taxon>
        <taxon>Gunneridae</taxon>
        <taxon>Pentapetalae</taxon>
        <taxon>rosids</taxon>
        <taxon>malvids</taxon>
        <taxon>Brassicales</taxon>
        <taxon>Brassicaceae</taxon>
        <taxon>Brassiceae</taxon>
        <taxon>Brassica</taxon>
    </lineage>
</organism>
<accession>A0ABQ7AVB7</accession>
<evidence type="ECO:0008006" key="3">
    <source>
        <dbReference type="Google" id="ProtNLM"/>
    </source>
</evidence>
<gene>
    <name evidence="1" type="ORF">DY000_02060668</name>
</gene>
<comment type="caution">
    <text evidence="1">The sequence shown here is derived from an EMBL/GenBank/DDBJ whole genome shotgun (WGS) entry which is preliminary data.</text>
</comment>
<protein>
    <recommendedName>
        <fullName evidence="3">Malectin-like domain-containing protein</fullName>
    </recommendedName>
</protein>
<proteinExistence type="predicted"/>
<reference evidence="1 2" key="1">
    <citation type="journal article" date="2020" name="BMC Genomics">
        <title>Intraspecific diversification of the crop wild relative Brassica cretica Lam. using demographic model selection.</title>
        <authorList>
            <person name="Kioukis A."/>
            <person name="Michalopoulou V.A."/>
            <person name="Briers L."/>
            <person name="Pirintsos S."/>
            <person name="Studholme D.J."/>
            <person name="Pavlidis P."/>
            <person name="Sarris P.F."/>
        </authorList>
    </citation>
    <scope>NUCLEOTIDE SEQUENCE [LARGE SCALE GENOMIC DNA]</scope>
    <source>
        <strain evidence="2">cv. PFS-1207/04</strain>
    </source>
</reference>
<evidence type="ECO:0000313" key="2">
    <source>
        <dbReference type="Proteomes" id="UP000266723"/>
    </source>
</evidence>
<evidence type="ECO:0000313" key="1">
    <source>
        <dbReference type="EMBL" id="KAF3518325.1"/>
    </source>
</evidence>
<dbReference type="Proteomes" id="UP000266723">
    <property type="component" value="Unassembled WGS sequence"/>
</dbReference>